<keyword evidence="11" id="KW-1185">Reference proteome</keyword>
<evidence type="ECO:0000259" key="9">
    <source>
        <dbReference type="Pfam" id="PF00892"/>
    </source>
</evidence>
<dbReference type="InterPro" id="IPR004626">
    <property type="entry name" value="RarD"/>
</dbReference>
<evidence type="ECO:0000256" key="1">
    <source>
        <dbReference type="ARBA" id="ARBA00004651"/>
    </source>
</evidence>
<feature type="transmembrane region" description="Helical" evidence="8">
    <location>
        <begin position="236"/>
        <end position="256"/>
    </location>
</feature>
<evidence type="ECO:0000313" key="10">
    <source>
        <dbReference type="EMBL" id="KNZ40382.1"/>
    </source>
</evidence>
<keyword evidence="6 8" id="KW-1133">Transmembrane helix</keyword>
<accession>A0A0L6TWE9</accession>
<feature type="transmembrane region" description="Helical" evidence="8">
    <location>
        <begin position="205"/>
        <end position="224"/>
    </location>
</feature>
<sequence>MQKSIFSAMMAYVLWGILPIYWKSLGAVSPLYIISSRIFWSFVFCGIFVGFTHKWPEIKTIIMDKKRLGYSVLCGLLVSLNWYTFIWAVNANYIVDASLGYYINPLVVVLFSFLFFGEKFNRLEMASIGLALFGVLFITIQFGKFPVVAMVLAITFALYGVFKKKLNASPIVSLILETAVVTPFALGAIIYLERHGEGVISLGDPLVTSLAILAGVVTAIPLLLYAKGIQEISFSLLGFLQYITPTMMLFLGIFLYKETFNMANLFGFSFIWMALLIFSFSKVRSGKAEPPEPEI</sequence>
<evidence type="ECO:0000256" key="4">
    <source>
        <dbReference type="ARBA" id="ARBA00022475"/>
    </source>
</evidence>
<dbReference type="PANTHER" id="PTHR32322">
    <property type="entry name" value="INNER MEMBRANE TRANSPORTER"/>
    <property type="match status" value="1"/>
</dbReference>
<feature type="transmembrane region" description="Helical" evidence="8">
    <location>
        <begin position="38"/>
        <end position="56"/>
    </location>
</feature>
<evidence type="ECO:0000313" key="11">
    <source>
        <dbReference type="Proteomes" id="UP000036873"/>
    </source>
</evidence>
<dbReference type="PANTHER" id="PTHR32322:SF2">
    <property type="entry name" value="EAMA DOMAIN-CONTAINING PROTEIN"/>
    <property type="match status" value="1"/>
</dbReference>
<feature type="domain" description="EamA" evidence="9">
    <location>
        <begin position="148"/>
        <end position="279"/>
    </location>
</feature>
<feature type="transmembrane region" description="Helical" evidence="8">
    <location>
        <begin position="68"/>
        <end position="87"/>
    </location>
</feature>
<keyword evidence="5 8" id="KW-0812">Transmembrane</keyword>
<feature type="transmembrane region" description="Helical" evidence="8">
    <location>
        <begin position="12"/>
        <end position="32"/>
    </location>
</feature>
<feature type="transmembrane region" description="Helical" evidence="8">
    <location>
        <begin position="262"/>
        <end position="280"/>
    </location>
</feature>
<dbReference type="Proteomes" id="UP000036873">
    <property type="component" value="Unassembled WGS sequence"/>
</dbReference>
<keyword evidence="3" id="KW-0813">Transport</keyword>
<protein>
    <recommendedName>
        <fullName evidence="9">EamA domain-containing protein</fullName>
    </recommendedName>
</protein>
<dbReference type="Pfam" id="PF00892">
    <property type="entry name" value="EamA"/>
    <property type="match status" value="2"/>
</dbReference>
<evidence type="ECO:0000256" key="2">
    <source>
        <dbReference type="ARBA" id="ARBA00007362"/>
    </source>
</evidence>
<dbReference type="EMBL" id="LGYO01000065">
    <property type="protein sequence ID" value="KNZ40382.1"/>
    <property type="molecule type" value="Genomic_DNA"/>
</dbReference>
<dbReference type="OrthoDB" id="369870at2"/>
<feature type="transmembrane region" description="Helical" evidence="8">
    <location>
        <begin position="123"/>
        <end position="140"/>
    </location>
</feature>
<feature type="transmembrane region" description="Helical" evidence="8">
    <location>
        <begin position="174"/>
        <end position="193"/>
    </location>
</feature>
<keyword evidence="7 8" id="KW-0472">Membrane</keyword>
<feature type="transmembrane region" description="Helical" evidence="8">
    <location>
        <begin position="99"/>
        <end position="116"/>
    </location>
</feature>
<dbReference type="AlphaFoldDB" id="A0A0L6TWE9"/>
<comment type="subcellular location">
    <subcellularLocation>
        <location evidence="1">Cell membrane</location>
        <topology evidence="1">Multi-pass membrane protein</topology>
    </subcellularLocation>
</comment>
<dbReference type="GO" id="GO:0005886">
    <property type="term" value="C:plasma membrane"/>
    <property type="evidence" value="ECO:0007669"/>
    <property type="project" value="UniProtKB-SubCell"/>
</dbReference>
<feature type="domain" description="EamA" evidence="9">
    <location>
        <begin position="3"/>
        <end position="139"/>
    </location>
</feature>
<feature type="transmembrane region" description="Helical" evidence="8">
    <location>
        <begin position="146"/>
        <end position="162"/>
    </location>
</feature>
<comment type="caution">
    <text evidence="10">The sequence shown here is derived from an EMBL/GenBank/DDBJ whole genome shotgun (WGS) entry which is preliminary data.</text>
</comment>
<evidence type="ECO:0000256" key="7">
    <source>
        <dbReference type="ARBA" id="ARBA00023136"/>
    </source>
</evidence>
<dbReference type="SUPFAM" id="SSF103481">
    <property type="entry name" value="Multidrug resistance efflux transporter EmrE"/>
    <property type="match status" value="2"/>
</dbReference>
<keyword evidence="4" id="KW-1003">Cell membrane</keyword>
<dbReference type="InterPro" id="IPR050638">
    <property type="entry name" value="AA-Vitamin_Transporters"/>
</dbReference>
<evidence type="ECO:0000256" key="6">
    <source>
        <dbReference type="ARBA" id="ARBA00022989"/>
    </source>
</evidence>
<reference evidence="11" key="1">
    <citation type="submission" date="2015-07" db="EMBL/GenBank/DDBJ databases">
        <title>Draft genome sequence of Acetobacterium bakii DSM 8293, a potential psychrophilic chemical producer through syngas fermentation.</title>
        <authorList>
            <person name="Song Y."/>
            <person name="Hwang S."/>
            <person name="Cho B.-K."/>
        </authorList>
    </citation>
    <scope>NUCLEOTIDE SEQUENCE [LARGE SCALE GENOMIC DNA]</scope>
    <source>
        <strain evidence="11">DSM 8239</strain>
    </source>
</reference>
<organism evidence="10 11">
    <name type="scientific">Acetobacterium bakii</name>
    <dbReference type="NCBI Taxonomy" id="52689"/>
    <lineage>
        <taxon>Bacteria</taxon>
        <taxon>Bacillati</taxon>
        <taxon>Bacillota</taxon>
        <taxon>Clostridia</taxon>
        <taxon>Eubacteriales</taxon>
        <taxon>Eubacteriaceae</taxon>
        <taxon>Acetobacterium</taxon>
    </lineage>
</organism>
<gene>
    <name evidence="10" type="ORF">AKG39_18045</name>
</gene>
<evidence type="ECO:0000256" key="3">
    <source>
        <dbReference type="ARBA" id="ARBA00022448"/>
    </source>
</evidence>
<dbReference type="InterPro" id="IPR000620">
    <property type="entry name" value="EamA_dom"/>
</dbReference>
<name>A0A0L6TWE9_9FIRM</name>
<proteinExistence type="inferred from homology"/>
<dbReference type="NCBIfam" id="TIGR00688">
    <property type="entry name" value="rarD"/>
    <property type="match status" value="1"/>
</dbReference>
<evidence type="ECO:0000256" key="8">
    <source>
        <dbReference type="SAM" id="Phobius"/>
    </source>
</evidence>
<dbReference type="InterPro" id="IPR037185">
    <property type="entry name" value="EmrE-like"/>
</dbReference>
<dbReference type="STRING" id="52689.AKG39_18045"/>
<evidence type="ECO:0000256" key="5">
    <source>
        <dbReference type="ARBA" id="ARBA00022692"/>
    </source>
</evidence>
<dbReference type="RefSeq" id="WP_050741796.1">
    <property type="nucleotide sequence ID" value="NZ_LGYO01000065.1"/>
</dbReference>
<comment type="similarity">
    <text evidence="2">Belongs to the EamA transporter family.</text>
</comment>